<dbReference type="PANTHER" id="PTHR32002:SF35">
    <property type="entry name" value="PROTEIN NLP6"/>
    <property type="match status" value="1"/>
</dbReference>
<dbReference type="PROSITE" id="PS51519">
    <property type="entry name" value="RWP_RK"/>
    <property type="match status" value="1"/>
</dbReference>
<dbReference type="Proteomes" id="UP001642360">
    <property type="component" value="Unassembled WGS sequence"/>
</dbReference>
<evidence type="ECO:0000256" key="3">
    <source>
        <dbReference type="ARBA" id="ARBA00023163"/>
    </source>
</evidence>
<dbReference type="SMART" id="SM00666">
    <property type="entry name" value="PB1"/>
    <property type="match status" value="1"/>
</dbReference>
<evidence type="ECO:0000259" key="6">
    <source>
        <dbReference type="PROSITE" id="PS51519"/>
    </source>
</evidence>
<evidence type="ECO:0000259" key="7">
    <source>
        <dbReference type="PROSITE" id="PS51745"/>
    </source>
</evidence>
<dbReference type="GO" id="GO:0003677">
    <property type="term" value="F:DNA binding"/>
    <property type="evidence" value="ECO:0007669"/>
    <property type="project" value="UniProtKB-KW"/>
</dbReference>
<evidence type="ECO:0000256" key="4">
    <source>
        <dbReference type="ARBA" id="ARBA00023242"/>
    </source>
</evidence>
<dbReference type="PANTHER" id="PTHR32002">
    <property type="entry name" value="PROTEIN NLP8"/>
    <property type="match status" value="1"/>
</dbReference>
<reference evidence="8 9" key="1">
    <citation type="submission" date="2024-02" db="EMBL/GenBank/DDBJ databases">
        <authorList>
            <person name="Vignale AGUSTIN F."/>
            <person name="Sosa J E."/>
            <person name="Modenutti C."/>
        </authorList>
    </citation>
    <scope>NUCLEOTIDE SEQUENCE [LARGE SCALE GENOMIC DNA]</scope>
</reference>
<sequence>MMEFFDSMNMVEHEAVVEEEEETIPAYSELILATGPLYSPVNLDFHPEVQPTSPFVDQPLTPLWNFQDNNCDFSARGGHGSYSFPFPFPFPFPRKSGALRSLVILDFSLPPNICDLDFLLPPNLHRLKMSFPWSYSKLPLLLDMTCLKSLVYLMILVSVRIRKLRKVQEEAISVETTKFSGDNKLDSNHESPQGPQDYPNGRDMVQIDSSEQQAVEFDVRHNGGNIVITGESDTPVAGSERKNAKKISKRKHTNTETFLSPELLQQLKGRMTLDEIAECTGASRSSIKRFCRKYEIPRWPRKRNESVHGVEGAPSQPCLAKDPLNDGIGRPAKLNKSNQRNLSLAFRPTELSPSSPYCVSNTLASMRPQISAERMLTEVQGCPEYLKKGKGNETVRSCSNPIPEHTVTSVAPTMLQVIAMQDVSTMTIKVRYRSEILRFPLSLSSGKRELDEKISKRLELKLGTFRIKYQDADGDWVGIYCDEDLQLCMGDSKRLGKSTIIMSVES</sequence>
<evidence type="ECO:0000256" key="1">
    <source>
        <dbReference type="ARBA" id="ARBA00023015"/>
    </source>
</evidence>
<feature type="domain" description="PB1" evidence="7">
    <location>
        <begin position="425"/>
        <end position="506"/>
    </location>
</feature>
<comment type="caution">
    <text evidence="8">The sequence shown here is derived from an EMBL/GenBank/DDBJ whole genome shotgun (WGS) entry which is preliminary data.</text>
</comment>
<evidence type="ECO:0000313" key="8">
    <source>
        <dbReference type="EMBL" id="CAK9146699.1"/>
    </source>
</evidence>
<dbReference type="InterPro" id="IPR000270">
    <property type="entry name" value="PB1_dom"/>
</dbReference>
<dbReference type="AlphaFoldDB" id="A0ABC8RP03"/>
<protein>
    <submittedName>
        <fullName evidence="8">Uncharacterized protein</fullName>
    </submittedName>
</protein>
<feature type="domain" description="RWP-RK" evidence="6">
    <location>
        <begin position="243"/>
        <end position="328"/>
    </location>
</feature>
<dbReference type="PROSITE" id="PS51745">
    <property type="entry name" value="PB1"/>
    <property type="match status" value="1"/>
</dbReference>
<organism evidence="8 9">
    <name type="scientific">Ilex paraguariensis</name>
    <name type="common">yerba mate</name>
    <dbReference type="NCBI Taxonomy" id="185542"/>
    <lineage>
        <taxon>Eukaryota</taxon>
        <taxon>Viridiplantae</taxon>
        <taxon>Streptophyta</taxon>
        <taxon>Embryophyta</taxon>
        <taxon>Tracheophyta</taxon>
        <taxon>Spermatophyta</taxon>
        <taxon>Magnoliopsida</taxon>
        <taxon>eudicotyledons</taxon>
        <taxon>Gunneridae</taxon>
        <taxon>Pentapetalae</taxon>
        <taxon>asterids</taxon>
        <taxon>campanulids</taxon>
        <taxon>Aquifoliales</taxon>
        <taxon>Aquifoliaceae</taxon>
        <taxon>Ilex</taxon>
    </lineage>
</organism>
<evidence type="ECO:0000256" key="2">
    <source>
        <dbReference type="ARBA" id="ARBA00023125"/>
    </source>
</evidence>
<keyword evidence="3" id="KW-0804">Transcription</keyword>
<keyword evidence="9" id="KW-1185">Reference proteome</keyword>
<evidence type="ECO:0000313" key="9">
    <source>
        <dbReference type="Proteomes" id="UP001642360"/>
    </source>
</evidence>
<name>A0ABC8RP03_9AQUA</name>
<feature type="compositionally biased region" description="Basic residues" evidence="5">
    <location>
        <begin position="243"/>
        <end position="252"/>
    </location>
</feature>
<gene>
    <name evidence="8" type="ORF">ILEXP_LOCUS14567</name>
</gene>
<dbReference type="InterPro" id="IPR003035">
    <property type="entry name" value="RWP-RK_dom"/>
</dbReference>
<proteinExistence type="predicted"/>
<feature type="region of interest" description="Disordered" evidence="5">
    <location>
        <begin position="180"/>
        <end position="203"/>
    </location>
</feature>
<dbReference type="InterPro" id="IPR053793">
    <property type="entry name" value="PB1-like"/>
</dbReference>
<dbReference type="InterPro" id="IPR045012">
    <property type="entry name" value="NLP"/>
</dbReference>
<keyword evidence="2" id="KW-0238">DNA-binding</keyword>
<keyword evidence="1" id="KW-0805">Transcription regulation</keyword>
<dbReference type="SUPFAM" id="SSF54277">
    <property type="entry name" value="CAD &amp; PB1 domains"/>
    <property type="match status" value="1"/>
</dbReference>
<dbReference type="EMBL" id="CAUOFW020001613">
    <property type="protein sequence ID" value="CAK9146699.1"/>
    <property type="molecule type" value="Genomic_DNA"/>
</dbReference>
<feature type="region of interest" description="Disordered" evidence="5">
    <location>
        <begin position="228"/>
        <end position="253"/>
    </location>
</feature>
<evidence type="ECO:0000256" key="5">
    <source>
        <dbReference type="SAM" id="MobiDB-lite"/>
    </source>
</evidence>
<dbReference type="Pfam" id="PF00564">
    <property type="entry name" value="PB1"/>
    <property type="match status" value="1"/>
</dbReference>
<keyword evidence="4" id="KW-0539">Nucleus</keyword>
<accession>A0ABC8RP03</accession>
<dbReference type="Gene3D" id="3.10.20.90">
    <property type="entry name" value="Phosphatidylinositol 3-kinase Catalytic Subunit, Chain A, domain 1"/>
    <property type="match status" value="1"/>
</dbReference>